<evidence type="ECO:0000256" key="1">
    <source>
        <dbReference type="ARBA" id="ARBA00022737"/>
    </source>
</evidence>
<dbReference type="PRINTS" id="PR01415">
    <property type="entry name" value="ANKYRIN"/>
</dbReference>
<dbReference type="AlphaFoldDB" id="A0AA38HVM8"/>
<dbReference type="Proteomes" id="UP001168821">
    <property type="component" value="Unassembled WGS sequence"/>
</dbReference>
<feature type="repeat" description="ANK" evidence="3">
    <location>
        <begin position="96"/>
        <end position="128"/>
    </location>
</feature>
<evidence type="ECO:0000256" key="3">
    <source>
        <dbReference type="PROSITE-ProRule" id="PRU00023"/>
    </source>
</evidence>
<evidence type="ECO:0000313" key="4">
    <source>
        <dbReference type="EMBL" id="KAJ3644965.1"/>
    </source>
</evidence>
<dbReference type="SUPFAM" id="SSF48403">
    <property type="entry name" value="Ankyrin repeat"/>
    <property type="match status" value="1"/>
</dbReference>
<dbReference type="PROSITE" id="PS50088">
    <property type="entry name" value="ANK_REPEAT"/>
    <property type="match status" value="1"/>
</dbReference>
<reference evidence="4" key="1">
    <citation type="journal article" date="2023" name="G3 (Bethesda)">
        <title>Whole genome assemblies of Zophobas morio and Tenebrio molitor.</title>
        <authorList>
            <person name="Kaur S."/>
            <person name="Stinson S.A."/>
            <person name="diCenzo G.C."/>
        </authorList>
    </citation>
    <scope>NUCLEOTIDE SEQUENCE</scope>
    <source>
        <strain evidence="4">QUZm001</strain>
    </source>
</reference>
<dbReference type="EMBL" id="JALNTZ010000007">
    <property type="protein sequence ID" value="KAJ3644965.1"/>
    <property type="molecule type" value="Genomic_DNA"/>
</dbReference>
<dbReference type="PANTHER" id="PTHR24171:SF9">
    <property type="entry name" value="ANKYRIN REPEAT DOMAIN-CONTAINING PROTEIN 39"/>
    <property type="match status" value="1"/>
</dbReference>
<dbReference type="Pfam" id="PF13637">
    <property type="entry name" value="Ank_4"/>
    <property type="match status" value="1"/>
</dbReference>
<comment type="caution">
    <text evidence="4">The sequence shown here is derived from an EMBL/GenBank/DDBJ whole genome shotgun (WGS) entry which is preliminary data.</text>
</comment>
<keyword evidence="5" id="KW-1185">Reference proteome</keyword>
<keyword evidence="2 3" id="KW-0040">ANK repeat</keyword>
<evidence type="ECO:0000256" key="2">
    <source>
        <dbReference type="ARBA" id="ARBA00023043"/>
    </source>
</evidence>
<name>A0AA38HVM8_9CUCU</name>
<organism evidence="4 5">
    <name type="scientific">Zophobas morio</name>
    <dbReference type="NCBI Taxonomy" id="2755281"/>
    <lineage>
        <taxon>Eukaryota</taxon>
        <taxon>Metazoa</taxon>
        <taxon>Ecdysozoa</taxon>
        <taxon>Arthropoda</taxon>
        <taxon>Hexapoda</taxon>
        <taxon>Insecta</taxon>
        <taxon>Pterygota</taxon>
        <taxon>Neoptera</taxon>
        <taxon>Endopterygota</taxon>
        <taxon>Coleoptera</taxon>
        <taxon>Polyphaga</taxon>
        <taxon>Cucujiformia</taxon>
        <taxon>Tenebrionidae</taxon>
        <taxon>Zophobas</taxon>
    </lineage>
</organism>
<dbReference type="SMART" id="SM00248">
    <property type="entry name" value="ANK"/>
    <property type="match status" value="5"/>
</dbReference>
<dbReference type="Pfam" id="PF12796">
    <property type="entry name" value="Ank_2"/>
    <property type="match status" value="1"/>
</dbReference>
<dbReference type="PROSITE" id="PS50297">
    <property type="entry name" value="ANK_REP_REGION"/>
    <property type="match status" value="1"/>
</dbReference>
<sequence length="530" mass="61166">MSSDSDSSLELEGIRWEDDLPIFHYHNPLSTSLQLRAVIDNNIALLQALLDSGKSVNIKDKWGNTPLHVAVVKQKKKVFDYLLTLDDVRIDAANFEGFTPLMFAIIYSHKYYALHLIEKGADLNARNNAGSCALHFATREIHVAQVLIEKGADINAQNCCGRTPLYSACVTRQSQFVHLMVYFGADPMVTTDDFLPFDASVEYDLTDVQEVLYYFTFDEGCEVSVKTMTVLMMKESPFFQPLIDMCSIVYDENDLSYLRVNLHLIEPETFKIFIDKYENVVRDMFTQGYPLLYIFAKCSVENSERFVYALFESRLRDDFIPNVETCLKNYIQFESVGQNLLTRLICYLLSYGCVISTCDMNAIYRCFGFGELFKILLHMKIIDHVCFPENFVSPLRGADTGINYFNLMRRGNADNELGMFLIPSLIYDFGLKFNIINELSPETITLECFENLIKFFTHPQLVKCCKFLELTKNIPNVPSLLELSRECVRENLIKHYGIKNNMQFHTLLNHLPVYDDLKAILRYEKPIYNY</sequence>
<dbReference type="InterPro" id="IPR036770">
    <property type="entry name" value="Ankyrin_rpt-contain_sf"/>
</dbReference>
<dbReference type="InterPro" id="IPR002110">
    <property type="entry name" value="Ankyrin_rpt"/>
</dbReference>
<dbReference type="PANTHER" id="PTHR24171">
    <property type="entry name" value="ANKYRIN REPEAT DOMAIN-CONTAINING PROTEIN 39-RELATED"/>
    <property type="match status" value="1"/>
</dbReference>
<dbReference type="Gene3D" id="1.25.40.20">
    <property type="entry name" value="Ankyrin repeat-containing domain"/>
    <property type="match status" value="1"/>
</dbReference>
<proteinExistence type="predicted"/>
<evidence type="ECO:0000313" key="5">
    <source>
        <dbReference type="Proteomes" id="UP001168821"/>
    </source>
</evidence>
<keyword evidence="1" id="KW-0677">Repeat</keyword>
<gene>
    <name evidence="4" type="ORF">Zmor_022661</name>
</gene>
<accession>A0AA38HVM8</accession>
<protein>
    <submittedName>
        <fullName evidence="4">Uncharacterized protein</fullName>
    </submittedName>
</protein>